<reference evidence="3" key="1">
    <citation type="journal article" date="2019" name="Int. J. Syst. Evol. Microbiol.">
        <title>The Global Catalogue of Microorganisms (GCM) 10K type strain sequencing project: providing services to taxonomists for standard genome sequencing and annotation.</title>
        <authorList>
            <consortium name="The Broad Institute Genomics Platform"/>
            <consortium name="The Broad Institute Genome Sequencing Center for Infectious Disease"/>
            <person name="Wu L."/>
            <person name="Ma J."/>
        </authorList>
    </citation>
    <scope>NUCLEOTIDE SEQUENCE [LARGE SCALE GENOMIC DNA]</scope>
    <source>
        <strain evidence="3">JCM 18531</strain>
    </source>
</reference>
<dbReference type="Gene3D" id="3.60.15.10">
    <property type="entry name" value="Ribonuclease Z/Hydroxyacylglutathione hydrolase-like"/>
    <property type="match status" value="1"/>
</dbReference>
<dbReference type="InterPro" id="IPR001279">
    <property type="entry name" value="Metallo-B-lactamas"/>
</dbReference>
<dbReference type="InterPro" id="IPR036866">
    <property type="entry name" value="RibonucZ/Hydroxyglut_hydro"/>
</dbReference>
<accession>A0ABP8X830</accession>
<evidence type="ECO:0000313" key="2">
    <source>
        <dbReference type="EMBL" id="GAA4701661.1"/>
    </source>
</evidence>
<dbReference type="EMBL" id="BAABKM010000002">
    <property type="protein sequence ID" value="GAA4701661.1"/>
    <property type="molecule type" value="Genomic_DNA"/>
</dbReference>
<sequence length="256" mass="27560">MTGGLSLTWWGHASATIALDDVRVAVDPLLSDQLFHLHRYTAHPTAEATDADVVLVSHLHHDHLHLPSLRRFGRDVPILVPRGGESLLRDLGPDRVLPVAPGDVLEVGGATVRVLAATHDGGRGPHTRIAGPPLGFRVDAADRSAWFPGDTELREDMYDVGRVDLALVPVGGWGPTLEDGHLDPVDGAEAVRRVGAGLAVPVHWGTFWPLGLRRLARANHQRLFVTPGERFLAAVADLTPEIRALLAVPGERLLVS</sequence>
<dbReference type="PANTHER" id="PTHR43546:SF3">
    <property type="entry name" value="UPF0173 METAL-DEPENDENT HYDROLASE MJ1163"/>
    <property type="match status" value="1"/>
</dbReference>
<dbReference type="SUPFAM" id="SSF56281">
    <property type="entry name" value="Metallo-hydrolase/oxidoreductase"/>
    <property type="match status" value="1"/>
</dbReference>
<dbReference type="Pfam" id="PF12706">
    <property type="entry name" value="Lactamase_B_2"/>
    <property type="match status" value="1"/>
</dbReference>
<gene>
    <name evidence="2" type="ORF">GCM10023349_18450</name>
</gene>
<dbReference type="RefSeq" id="WP_345520954.1">
    <property type="nucleotide sequence ID" value="NZ_BAABKM010000002.1"/>
</dbReference>
<proteinExistence type="predicted"/>
<protein>
    <submittedName>
        <fullName evidence="2">MBL fold metallo-hydrolase</fullName>
    </submittedName>
</protein>
<dbReference type="InterPro" id="IPR050114">
    <property type="entry name" value="UPF0173_UPF0282_UlaG_hydrolase"/>
</dbReference>
<feature type="domain" description="Metallo-beta-lactamase" evidence="1">
    <location>
        <begin position="23"/>
        <end position="204"/>
    </location>
</feature>
<dbReference type="PANTHER" id="PTHR43546">
    <property type="entry name" value="UPF0173 METAL-DEPENDENT HYDROLASE MJ1163-RELATED"/>
    <property type="match status" value="1"/>
</dbReference>
<name>A0ABP8X830_9ACTN</name>
<evidence type="ECO:0000259" key="1">
    <source>
        <dbReference type="Pfam" id="PF12706"/>
    </source>
</evidence>
<keyword evidence="3" id="KW-1185">Reference proteome</keyword>
<evidence type="ECO:0000313" key="3">
    <source>
        <dbReference type="Proteomes" id="UP001499974"/>
    </source>
</evidence>
<organism evidence="2 3">
    <name type="scientific">Nocardioides conyzicola</name>
    <dbReference type="NCBI Taxonomy" id="1651781"/>
    <lineage>
        <taxon>Bacteria</taxon>
        <taxon>Bacillati</taxon>
        <taxon>Actinomycetota</taxon>
        <taxon>Actinomycetes</taxon>
        <taxon>Propionibacteriales</taxon>
        <taxon>Nocardioidaceae</taxon>
        <taxon>Nocardioides</taxon>
    </lineage>
</organism>
<comment type="caution">
    <text evidence="2">The sequence shown here is derived from an EMBL/GenBank/DDBJ whole genome shotgun (WGS) entry which is preliminary data.</text>
</comment>
<dbReference type="Proteomes" id="UP001499974">
    <property type="component" value="Unassembled WGS sequence"/>
</dbReference>